<keyword evidence="4 10" id="KW-0808">Transferase</keyword>
<dbReference type="InterPro" id="IPR003374">
    <property type="entry name" value="ApbE-like_sf"/>
</dbReference>
<keyword evidence="3 10" id="KW-0285">Flavoprotein</keyword>
<evidence type="ECO:0000256" key="8">
    <source>
        <dbReference type="ARBA" id="ARBA00031306"/>
    </source>
</evidence>
<dbReference type="EC" id="2.7.1.180" evidence="1 10"/>
<evidence type="ECO:0000256" key="10">
    <source>
        <dbReference type="PIRNR" id="PIRNR006268"/>
    </source>
</evidence>
<dbReference type="EMBL" id="VDES01000002">
    <property type="protein sequence ID" value="MBA1375163.1"/>
    <property type="molecule type" value="Genomic_DNA"/>
</dbReference>
<proteinExistence type="inferred from homology"/>
<comment type="caution">
    <text evidence="12">The sequence shown here is derived from an EMBL/GenBank/DDBJ whole genome shotgun (WGS) entry which is preliminary data.</text>
</comment>
<dbReference type="PANTHER" id="PTHR30040:SF2">
    <property type="entry name" value="FAD:PROTEIN FMN TRANSFERASE"/>
    <property type="match status" value="1"/>
</dbReference>
<evidence type="ECO:0000313" key="12">
    <source>
        <dbReference type="EMBL" id="MBA1375163.1"/>
    </source>
</evidence>
<keyword evidence="13" id="KW-1185">Reference proteome</keyword>
<sequence length="296" mass="31447">MGTTWQVRAALPAALGLDTARLRMLVQARLDGIVQDMSHWEPQSNLSRFNRAHAGSVCALSPDMVRVMAEALSVAQATDGAFDPAIGRLTDLWGLGPNTVSAPPTPGDIGHALRGSGWTRLQFDPLRSTLRQPGGLWLDLSGIAKGFAVDAVADLLGQQGLNHCLVEIGGECVGRGMRPDGDPWWVDVENPEGLPLPRLRVALHGLAIATSGDYLRGAHTLDPRTGYPAIHPITAVSVVHPDCMSADAWATALSVMGLSAAQRCAVREHVAVRIVSRDGGEWLSPALTSMMDLEPA</sequence>
<accession>A0A7V8REV3</accession>
<keyword evidence="7 10" id="KW-0460">Magnesium</keyword>
<evidence type="ECO:0000256" key="3">
    <source>
        <dbReference type="ARBA" id="ARBA00022630"/>
    </source>
</evidence>
<evidence type="ECO:0000256" key="2">
    <source>
        <dbReference type="ARBA" id="ARBA00016337"/>
    </source>
</evidence>
<evidence type="ECO:0000256" key="1">
    <source>
        <dbReference type="ARBA" id="ARBA00011955"/>
    </source>
</evidence>
<comment type="catalytic activity">
    <reaction evidence="9 10">
        <text>L-threonyl-[protein] + FAD = FMN-L-threonyl-[protein] + AMP + H(+)</text>
        <dbReference type="Rhea" id="RHEA:36847"/>
        <dbReference type="Rhea" id="RHEA-COMP:11060"/>
        <dbReference type="Rhea" id="RHEA-COMP:11061"/>
        <dbReference type="ChEBI" id="CHEBI:15378"/>
        <dbReference type="ChEBI" id="CHEBI:30013"/>
        <dbReference type="ChEBI" id="CHEBI:57692"/>
        <dbReference type="ChEBI" id="CHEBI:74257"/>
        <dbReference type="ChEBI" id="CHEBI:456215"/>
        <dbReference type="EC" id="2.7.1.180"/>
    </reaction>
</comment>
<organism evidence="12 13">
    <name type="scientific">Sphingomonas ursincola</name>
    <dbReference type="NCBI Taxonomy" id="56361"/>
    <lineage>
        <taxon>Bacteria</taxon>
        <taxon>Pseudomonadati</taxon>
        <taxon>Pseudomonadota</taxon>
        <taxon>Alphaproteobacteria</taxon>
        <taxon>Sphingomonadales</taxon>
        <taxon>Sphingomonadaceae</taxon>
        <taxon>Sphingomonas</taxon>
    </lineage>
</organism>
<evidence type="ECO:0000256" key="5">
    <source>
        <dbReference type="ARBA" id="ARBA00022723"/>
    </source>
</evidence>
<dbReference type="SUPFAM" id="SSF143631">
    <property type="entry name" value="ApbE-like"/>
    <property type="match status" value="1"/>
</dbReference>
<reference evidence="12 13" key="1">
    <citation type="journal article" date="1994" name="Int. J. Syst. Bacteriol.">
        <title>Phylogenetic positions of novel aerobic, bacteriochlorophyll a-containing bacteria and description of Roseococcus thiosulfatophilus gen. nov., sp. nov., Erythromicrobium ramosum gen. nov., sp. nov., and Erythrobacter litoralis sp. nov.</title>
        <authorList>
            <person name="Yurkov V."/>
            <person name="Stackebrandt E."/>
            <person name="Holmes A."/>
            <person name="Fuerst J.A."/>
            <person name="Hugenholtz P."/>
            <person name="Golecki J."/>
            <person name="Gad'on N."/>
            <person name="Gorlenko V.M."/>
            <person name="Kompantseva E.I."/>
            <person name="Drews G."/>
        </authorList>
    </citation>
    <scope>NUCLEOTIDE SEQUENCE [LARGE SCALE GENOMIC DNA]</scope>
    <source>
        <strain evidence="12 13">KR-99</strain>
    </source>
</reference>
<dbReference type="PIRSF" id="PIRSF006268">
    <property type="entry name" value="ApbE"/>
    <property type="match status" value="1"/>
</dbReference>
<dbReference type="AlphaFoldDB" id="A0A7V8REV3"/>
<protein>
    <recommendedName>
        <fullName evidence="2 10">FAD:protein FMN transferase</fullName>
        <ecNumber evidence="1 10">2.7.1.180</ecNumber>
    </recommendedName>
    <alternativeName>
        <fullName evidence="8 10">Flavin transferase</fullName>
    </alternativeName>
</protein>
<keyword evidence="6 10" id="KW-0274">FAD</keyword>
<dbReference type="PANTHER" id="PTHR30040">
    <property type="entry name" value="THIAMINE BIOSYNTHESIS LIPOPROTEIN APBE"/>
    <property type="match status" value="1"/>
</dbReference>
<comment type="similarity">
    <text evidence="10">Belongs to the ApbE family.</text>
</comment>
<evidence type="ECO:0000256" key="6">
    <source>
        <dbReference type="ARBA" id="ARBA00022827"/>
    </source>
</evidence>
<evidence type="ECO:0000256" key="9">
    <source>
        <dbReference type="ARBA" id="ARBA00048540"/>
    </source>
</evidence>
<evidence type="ECO:0000256" key="7">
    <source>
        <dbReference type="ARBA" id="ARBA00022842"/>
    </source>
</evidence>
<evidence type="ECO:0000256" key="4">
    <source>
        <dbReference type="ARBA" id="ARBA00022679"/>
    </source>
</evidence>
<keyword evidence="5 10" id="KW-0479">Metal-binding</keyword>
<name>A0A7V8REV3_9SPHN</name>
<dbReference type="Proteomes" id="UP000589292">
    <property type="component" value="Unassembled WGS sequence"/>
</dbReference>
<dbReference type="InterPro" id="IPR024932">
    <property type="entry name" value="ApbE"/>
</dbReference>
<feature type="binding site" evidence="11">
    <location>
        <position position="251"/>
    </location>
    <ligand>
        <name>Mg(2+)</name>
        <dbReference type="ChEBI" id="CHEBI:18420"/>
    </ligand>
</feature>
<dbReference type="Gene3D" id="3.10.520.10">
    <property type="entry name" value="ApbE-like domains"/>
    <property type="match status" value="1"/>
</dbReference>
<evidence type="ECO:0000256" key="11">
    <source>
        <dbReference type="PIRSR" id="PIRSR006268-2"/>
    </source>
</evidence>
<dbReference type="GO" id="GO:0016740">
    <property type="term" value="F:transferase activity"/>
    <property type="evidence" value="ECO:0007669"/>
    <property type="project" value="UniProtKB-UniRule"/>
</dbReference>
<evidence type="ECO:0000313" key="13">
    <source>
        <dbReference type="Proteomes" id="UP000589292"/>
    </source>
</evidence>
<dbReference type="Pfam" id="PF02424">
    <property type="entry name" value="ApbE"/>
    <property type="match status" value="1"/>
</dbReference>
<comment type="cofactor">
    <cofactor evidence="11">
        <name>Mg(2+)</name>
        <dbReference type="ChEBI" id="CHEBI:18420"/>
    </cofactor>
    <cofactor evidence="11">
        <name>Mn(2+)</name>
        <dbReference type="ChEBI" id="CHEBI:29035"/>
    </cofactor>
    <text evidence="11">Magnesium. Can also use manganese.</text>
</comment>
<feature type="binding site" evidence="11">
    <location>
        <position position="142"/>
    </location>
    <ligand>
        <name>Mg(2+)</name>
        <dbReference type="ChEBI" id="CHEBI:18420"/>
    </ligand>
</feature>
<feature type="binding site" evidence="11">
    <location>
        <position position="247"/>
    </location>
    <ligand>
        <name>Mg(2+)</name>
        <dbReference type="ChEBI" id="CHEBI:18420"/>
    </ligand>
</feature>
<gene>
    <name evidence="12" type="ORF">FG486_12510</name>
</gene>
<dbReference type="GO" id="GO:0046872">
    <property type="term" value="F:metal ion binding"/>
    <property type="evidence" value="ECO:0007669"/>
    <property type="project" value="UniProtKB-UniRule"/>
</dbReference>